<dbReference type="InterPro" id="IPR036388">
    <property type="entry name" value="WH-like_DNA-bd_sf"/>
</dbReference>
<dbReference type="GO" id="GO:0032259">
    <property type="term" value="P:methylation"/>
    <property type="evidence" value="ECO:0007669"/>
    <property type="project" value="UniProtKB-KW"/>
</dbReference>
<dbReference type="Proteomes" id="UP000178042">
    <property type="component" value="Unassembled WGS sequence"/>
</dbReference>
<reference evidence="8 9" key="1">
    <citation type="journal article" date="2016" name="Nat. Commun.">
        <title>Thousands of microbial genomes shed light on interconnected biogeochemical processes in an aquifer system.</title>
        <authorList>
            <person name="Anantharaman K."/>
            <person name="Brown C.T."/>
            <person name="Hug L.A."/>
            <person name="Sharon I."/>
            <person name="Castelle C.J."/>
            <person name="Probst A.J."/>
            <person name="Thomas B.C."/>
            <person name="Singh A."/>
            <person name="Wilkins M.J."/>
            <person name="Karaoz U."/>
            <person name="Brodie E.L."/>
            <person name="Williams K.H."/>
            <person name="Hubbard S.S."/>
            <person name="Banfield J.F."/>
        </authorList>
    </citation>
    <scope>NUCLEOTIDE SEQUENCE [LARGE SCALE GENOMIC DNA]</scope>
</reference>
<evidence type="ECO:0000313" key="8">
    <source>
        <dbReference type="EMBL" id="OGG58213.1"/>
    </source>
</evidence>
<keyword evidence="4" id="KW-0227">DNA damage</keyword>
<keyword evidence="3 8" id="KW-0808">Transferase</keyword>
<dbReference type="InterPro" id="IPR036217">
    <property type="entry name" value="MethylDNA_cys_MeTrfase_DNAb"/>
</dbReference>
<dbReference type="NCBIfam" id="TIGR00589">
    <property type="entry name" value="ogt"/>
    <property type="match status" value="1"/>
</dbReference>
<dbReference type="InterPro" id="IPR001497">
    <property type="entry name" value="MethylDNA_cys_MeTrfase_AS"/>
</dbReference>
<organism evidence="8 9">
    <name type="scientific">Candidatus Kaiserbacteria bacterium RIFCSPHIGHO2_02_FULL_49_16</name>
    <dbReference type="NCBI Taxonomy" id="1798490"/>
    <lineage>
        <taxon>Bacteria</taxon>
        <taxon>Candidatus Kaiseribacteriota</taxon>
    </lineage>
</organism>
<dbReference type="EMBL" id="MFLD01000043">
    <property type="protein sequence ID" value="OGG58213.1"/>
    <property type="molecule type" value="Genomic_DNA"/>
</dbReference>
<dbReference type="CDD" id="cd06445">
    <property type="entry name" value="ATase"/>
    <property type="match status" value="1"/>
</dbReference>
<dbReference type="GO" id="GO:0003908">
    <property type="term" value="F:methylated-DNA-[protein]-cysteine S-methyltransferase activity"/>
    <property type="evidence" value="ECO:0007669"/>
    <property type="project" value="UniProtKB-EC"/>
</dbReference>
<name>A0A1F6D9T6_9BACT</name>
<sequence>MKSFKEKVLVVVAKIPKGKTLTYKEVSLRAGNARACRAVGNILNRNRDPRIPCHRVIRSNGKIGGYNRGGKIKIKLLKAESAECDR</sequence>
<dbReference type="Gene3D" id="1.10.10.10">
    <property type="entry name" value="Winged helix-like DNA-binding domain superfamily/Winged helix DNA-binding domain"/>
    <property type="match status" value="1"/>
</dbReference>
<proteinExistence type="predicted"/>
<dbReference type="PANTHER" id="PTHR10815:SF13">
    <property type="entry name" value="METHYLATED-DNA--PROTEIN-CYSTEINE METHYLTRANSFERASE"/>
    <property type="match status" value="1"/>
</dbReference>
<evidence type="ECO:0000256" key="1">
    <source>
        <dbReference type="ARBA" id="ARBA00001286"/>
    </source>
</evidence>
<evidence type="ECO:0000256" key="3">
    <source>
        <dbReference type="ARBA" id="ARBA00022679"/>
    </source>
</evidence>
<dbReference type="PROSITE" id="PS00374">
    <property type="entry name" value="MGMT"/>
    <property type="match status" value="1"/>
</dbReference>
<comment type="catalytic activity">
    <reaction evidence="1">
        <text>a 4-O-methyl-thymidine in DNA + L-cysteinyl-[protein] = a thymidine in DNA + S-methyl-L-cysteinyl-[protein]</text>
        <dbReference type="Rhea" id="RHEA:53428"/>
        <dbReference type="Rhea" id="RHEA-COMP:10131"/>
        <dbReference type="Rhea" id="RHEA-COMP:10132"/>
        <dbReference type="Rhea" id="RHEA-COMP:13555"/>
        <dbReference type="Rhea" id="RHEA-COMP:13556"/>
        <dbReference type="ChEBI" id="CHEBI:29950"/>
        <dbReference type="ChEBI" id="CHEBI:82612"/>
        <dbReference type="ChEBI" id="CHEBI:137386"/>
        <dbReference type="ChEBI" id="CHEBI:137387"/>
        <dbReference type="EC" id="2.1.1.63"/>
    </reaction>
</comment>
<dbReference type="AlphaFoldDB" id="A0A1F6D9T6"/>
<comment type="catalytic activity">
    <reaction evidence="6">
        <text>a 6-O-methyl-2'-deoxyguanosine in DNA + L-cysteinyl-[protein] = S-methyl-L-cysteinyl-[protein] + a 2'-deoxyguanosine in DNA</text>
        <dbReference type="Rhea" id="RHEA:24000"/>
        <dbReference type="Rhea" id="RHEA-COMP:10131"/>
        <dbReference type="Rhea" id="RHEA-COMP:10132"/>
        <dbReference type="Rhea" id="RHEA-COMP:11367"/>
        <dbReference type="Rhea" id="RHEA-COMP:11368"/>
        <dbReference type="ChEBI" id="CHEBI:29950"/>
        <dbReference type="ChEBI" id="CHEBI:82612"/>
        <dbReference type="ChEBI" id="CHEBI:85445"/>
        <dbReference type="ChEBI" id="CHEBI:85448"/>
        <dbReference type="EC" id="2.1.1.63"/>
    </reaction>
</comment>
<gene>
    <name evidence="8" type="ORF">A3C86_03650</name>
</gene>
<evidence type="ECO:0000313" key="9">
    <source>
        <dbReference type="Proteomes" id="UP000178042"/>
    </source>
</evidence>
<keyword evidence="2 8" id="KW-0489">Methyltransferase</keyword>
<evidence type="ECO:0000256" key="5">
    <source>
        <dbReference type="ARBA" id="ARBA00023204"/>
    </source>
</evidence>
<evidence type="ECO:0000256" key="4">
    <source>
        <dbReference type="ARBA" id="ARBA00022763"/>
    </source>
</evidence>
<protein>
    <submittedName>
        <fullName evidence="8">6-O-methylguanine DNA methyltransferase</fullName>
    </submittedName>
</protein>
<accession>A0A1F6D9T6</accession>
<dbReference type="Pfam" id="PF01035">
    <property type="entry name" value="DNA_binding_1"/>
    <property type="match status" value="1"/>
</dbReference>
<dbReference type="PANTHER" id="PTHR10815">
    <property type="entry name" value="METHYLATED-DNA--PROTEIN-CYSTEINE METHYLTRANSFERASE"/>
    <property type="match status" value="1"/>
</dbReference>
<comment type="caution">
    <text evidence="8">The sequence shown here is derived from an EMBL/GenBank/DDBJ whole genome shotgun (WGS) entry which is preliminary data.</text>
</comment>
<evidence type="ECO:0000259" key="7">
    <source>
        <dbReference type="Pfam" id="PF01035"/>
    </source>
</evidence>
<keyword evidence="5" id="KW-0234">DNA repair</keyword>
<dbReference type="SUPFAM" id="SSF46767">
    <property type="entry name" value="Methylated DNA-protein cysteine methyltransferase, C-terminal domain"/>
    <property type="match status" value="1"/>
</dbReference>
<evidence type="ECO:0000256" key="2">
    <source>
        <dbReference type="ARBA" id="ARBA00022603"/>
    </source>
</evidence>
<dbReference type="GO" id="GO:0006281">
    <property type="term" value="P:DNA repair"/>
    <property type="evidence" value="ECO:0007669"/>
    <property type="project" value="UniProtKB-KW"/>
</dbReference>
<dbReference type="InterPro" id="IPR014048">
    <property type="entry name" value="MethylDNA_cys_MeTrfase_DNA-bd"/>
</dbReference>
<evidence type="ECO:0000256" key="6">
    <source>
        <dbReference type="ARBA" id="ARBA00049348"/>
    </source>
</evidence>
<feature type="domain" description="Methylated-DNA-[protein]-cysteine S-methyltransferase DNA binding" evidence="7">
    <location>
        <begin position="4"/>
        <end position="81"/>
    </location>
</feature>